<evidence type="ECO:0000256" key="2">
    <source>
        <dbReference type="ARBA" id="ARBA00023015"/>
    </source>
</evidence>
<evidence type="ECO:0000256" key="3">
    <source>
        <dbReference type="ARBA" id="ARBA00023125"/>
    </source>
</evidence>
<dbReference type="RefSeq" id="WP_312527603.1">
    <property type="nucleotide sequence ID" value="NZ_JBGBDC010000008.1"/>
</dbReference>
<dbReference type="InterPro" id="IPR018356">
    <property type="entry name" value="Tscrpt_reg_HTH_DeoR_CS"/>
</dbReference>
<dbReference type="InterPro" id="IPR037171">
    <property type="entry name" value="NagB/RpiA_transferase-like"/>
</dbReference>
<comment type="caution">
    <text evidence="6">The sequence shown here is derived from an EMBL/GenBank/DDBJ whole genome shotgun (WGS) entry which is preliminary data.</text>
</comment>
<accession>A0ABV4B602</accession>
<dbReference type="SUPFAM" id="SSF100950">
    <property type="entry name" value="NagB/RpiA/CoA transferase-like"/>
    <property type="match status" value="1"/>
</dbReference>
<sequence>MLQEDRFVRIQSLLASIDRLSTERLIQDMQVSRETVRQDLLALESMGLVRRVHGGVARVTQDEPPFVQRQALRVAEKRAIAKAAVKRLQPGQMVFIDAGTTTAILAEELRLISRLVVVTNSITVALKLAGTQAPSDTAQGMRVVLLGGDTNPEIPCTYGPVTLNEIRRYRADVTLISPVGINAHDGVTFGNEQEASLATAMAEQSSSLLVLADYSKIGLRSRYAVTRPPAQQTLVTNVHAANAPALAALSAQGLDVVTV</sequence>
<dbReference type="InterPro" id="IPR014036">
    <property type="entry name" value="DeoR-like_C"/>
</dbReference>
<dbReference type="PANTHER" id="PTHR30363">
    <property type="entry name" value="HTH-TYPE TRANSCRIPTIONAL REGULATOR SRLR-RELATED"/>
    <property type="match status" value="1"/>
</dbReference>
<feature type="domain" description="HTH deoR-type" evidence="5">
    <location>
        <begin position="3"/>
        <end position="58"/>
    </location>
</feature>
<organism evidence="6 7">
    <name type="scientific">Comamonas sediminis</name>
    <dbReference type="NCBI Taxonomy" id="1783360"/>
    <lineage>
        <taxon>Bacteria</taxon>
        <taxon>Pseudomonadati</taxon>
        <taxon>Pseudomonadota</taxon>
        <taxon>Betaproteobacteria</taxon>
        <taxon>Burkholderiales</taxon>
        <taxon>Comamonadaceae</taxon>
        <taxon>Comamonas</taxon>
    </lineage>
</organism>
<dbReference type="PROSITE" id="PS51000">
    <property type="entry name" value="HTH_DEOR_2"/>
    <property type="match status" value="1"/>
</dbReference>
<dbReference type="GO" id="GO:0003677">
    <property type="term" value="F:DNA binding"/>
    <property type="evidence" value="ECO:0007669"/>
    <property type="project" value="UniProtKB-KW"/>
</dbReference>
<dbReference type="InterPro" id="IPR050313">
    <property type="entry name" value="Carb_Metab_HTH_regulators"/>
</dbReference>
<keyword evidence="7" id="KW-1185">Reference proteome</keyword>
<dbReference type="PRINTS" id="PR00037">
    <property type="entry name" value="HTHLACR"/>
</dbReference>
<evidence type="ECO:0000313" key="6">
    <source>
        <dbReference type="EMBL" id="MEY2252965.1"/>
    </source>
</evidence>
<keyword evidence="3 6" id="KW-0238">DNA-binding</keyword>
<proteinExistence type="predicted"/>
<dbReference type="InterPro" id="IPR001034">
    <property type="entry name" value="DeoR_HTH"/>
</dbReference>
<dbReference type="Pfam" id="PF00455">
    <property type="entry name" value="DeoRC"/>
    <property type="match status" value="1"/>
</dbReference>
<evidence type="ECO:0000256" key="4">
    <source>
        <dbReference type="ARBA" id="ARBA00023163"/>
    </source>
</evidence>
<dbReference type="Pfam" id="PF08220">
    <property type="entry name" value="HTH_DeoR"/>
    <property type="match status" value="1"/>
</dbReference>
<dbReference type="PANTHER" id="PTHR30363:SF4">
    <property type="entry name" value="GLYCEROL-3-PHOSPHATE REGULON REPRESSOR"/>
    <property type="match status" value="1"/>
</dbReference>
<reference evidence="6 7" key="1">
    <citation type="journal article" date="2016" name="Int. J. Syst. Evol. Microbiol.">
        <title>Description of Comamonas sediminis sp. nov., isolated from lagoon sediments.</title>
        <authorList>
            <person name="Subhash Y."/>
            <person name="Bang J.J."/>
            <person name="You T.H."/>
            <person name="Lee S.S."/>
        </authorList>
    </citation>
    <scope>NUCLEOTIDE SEQUENCE [LARGE SCALE GENOMIC DNA]</scope>
    <source>
        <strain evidence="6 7">JCM 31169</strain>
    </source>
</reference>
<dbReference type="InterPro" id="IPR036388">
    <property type="entry name" value="WH-like_DNA-bd_sf"/>
</dbReference>
<evidence type="ECO:0000256" key="1">
    <source>
        <dbReference type="ARBA" id="ARBA00022491"/>
    </source>
</evidence>
<evidence type="ECO:0000313" key="7">
    <source>
        <dbReference type="Proteomes" id="UP001562178"/>
    </source>
</evidence>
<dbReference type="SUPFAM" id="SSF46785">
    <property type="entry name" value="Winged helix' DNA-binding domain"/>
    <property type="match status" value="1"/>
</dbReference>
<name>A0ABV4B602_9BURK</name>
<dbReference type="Gene3D" id="3.40.50.1360">
    <property type="match status" value="1"/>
</dbReference>
<dbReference type="SMART" id="SM00420">
    <property type="entry name" value="HTH_DEOR"/>
    <property type="match status" value="1"/>
</dbReference>
<dbReference type="Gene3D" id="1.10.10.10">
    <property type="entry name" value="Winged helix-like DNA-binding domain superfamily/Winged helix DNA-binding domain"/>
    <property type="match status" value="1"/>
</dbReference>
<dbReference type="SMART" id="SM01134">
    <property type="entry name" value="DeoRC"/>
    <property type="match status" value="1"/>
</dbReference>
<protein>
    <submittedName>
        <fullName evidence="6">DeoR/GlpR family DNA-binding transcription regulator</fullName>
    </submittedName>
</protein>
<gene>
    <name evidence="6" type="ORF">AB7A72_18230</name>
</gene>
<keyword evidence="4" id="KW-0804">Transcription</keyword>
<dbReference type="EMBL" id="JBGBDC010000008">
    <property type="protein sequence ID" value="MEY2252965.1"/>
    <property type="molecule type" value="Genomic_DNA"/>
</dbReference>
<dbReference type="Proteomes" id="UP001562178">
    <property type="component" value="Unassembled WGS sequence"/>
</dbReference>
<keyword evidence="2" id="KW-0805">Transcription regulation</keyword>
<dbReference type="PROSITE" id="PS00894">
    <property type="entry name" value="HTH_DEOR_1"/>
    <property type="match status" value="1"/>
</dbReference>
<dbReference type="InterPro" id="IPR036390">
    <property type="entry name" value="WH_DNA-bd_sf"/>
</dbReference>
<evidence type="ECO:0000259" key="5">
    <source>
        <dbReference type="PROSITE" id="PS51000"/>
    </source>
</evidence>
<keyword evidence="1" id="KW-0678">Repressor</keyword>